<dbReference type="eggNOG" id="ENOG502QQFS">
    <property type="taxonomic scope" value="Eukaryota"/>
</dbReference>
<dbReference type="GO" id="GO:0012505">
    <property type="term" value="C:endomembrane system"/>
    <property type="evidence" value="ECO:0007669"/>
    <property type="project" value="UniProtKB-SubCell"/>
</dbReference>
<keyword evidence="4 8" id="KW-0808">Transferase</keyword>
<evidence type="ECO:0000256" key="3">
    <source>
        <dbReference type="ARBA" id="ARBA00022603"/>
    </source>
</evidence>
<accession>F6GYG7</accession>
<evidence type="ECO:0000256" key="5">
    <source>
        <dbReference type="ARBA" id="ARBA00022968"/>
    </source>
</evidence>
<evidence type="ECO:0000256" key="4">
    <source>
        <dbReference type="ARBA" id="ARBA00022679"/>
    </source>
</evidence>
<gene>
    <name evidence="9" type="ordered locus">VIT_07s0095g00300</name>
</gene>
<evidence type="ECO:0000256" key="6">
    <source>
        <dbReference type="ARBA" id="ARBA00023180"/>
    </source>
</evidence>
<proteinExistence type="inferred from homology"/>
<dbReference type="EMBL" id="FN594971">
    <property type="protein sequence ID" value="CCB44988.1"/>
    <property type="molecule type" value="Genomic_DNA"/>
</dbReference>
<sequence>MEKRLRKKRKEKEGRRMIEGAPKDAHENQIQFALERDLPAMVVALVTRRLLYLSQAFDLIHCSRCRINWTCDDGILLLDVNRMLRVGGYFAWAVESVYKHEENLEMQWKEMVNLTTRLCWQQPYEEAMGDLENVRLLDSFWNHKEDWHLHWRRALTKHASRKEN</sequence>
<keyword evidence="3 8" id="KW-0489">Methyltransferase</keyword>
<dbReference type="Proteomes" id="UP000009183">
    <property type="component" value="Chromosome 7"/>
</dbReference>
<evidence type="ECO:0000256" key="8">
    <source>
        <dbReference type="RuleBase" id="RU366043"/>
    </source>
</evidence>
<comment type="subcellular location">
    <subcellularLocation>
        <location evidence="7">Endomembrane system</location>
        <topology evidence="7">Single-pass membrane protein</topology>
    </subcellularLocation>
    <subcellularLocation>
        <location evidence="1 8">Membrane</location>
        <topology evidence="1 8">Single-pass type II membrane protein</topology>
    </subcellularLocation>
</comment>
<dbReference type="InParanoid" id="F6GYG7"/>
<dbReference type="OrthoDB" id="1909352at2759"/>
<evidence type="ECO:0000256" key="7">
    <source>
        <dbReference type="ARBA" id="ARBA00037847"/>
    </source>
</evidence>
<reference evidence="10" key="1">
    <citation type="journal article" date="2007" name="Nature">
        <title>The grapevine genome sequence suggests ancestral hexaploidization in major angiosperm phyla.</title>
        <authorList>
            <consortium name="The French-Italian Public Consortium for Grapevine Genome Characterization."/>
            <person name="Jaillon O."/>
            <person name="Aury J.-M."/>
            <person name="Noel B."/>
            <person name="Policriti A."/>
            <person name="Clepet C."/>
            <person name="Casagrande A."/>
            <person name="Choisne N."/>
            <person name="Aubourg S."/>
            <person name="Vitulo N."/>
            <person name="Jubin C."/>
            <person name="Vezzi A."/>
            <person name="Legeai F."/>
            <person name="Hugueney P."/>
            <person name="Dasilva C."/>
            <person name="Horner D."/>
            <person name="Mica E."/>
            <person name="Jublot D."/>
            <person name="Poulain J."/>
            <person name="Bruyere C."/>
            <person name="Billault A."/>
            <person name="Segurens B."/>
            <person name="Gouyvenoux M."/>
            <person name="Ugarte E."/>
            <person name="Cattonaro F."/>
            <person name="Anthouard V."/>
            <person name="Vico V."/>
            <person name="Del Fabbro C."/>
            <person name="Alaux M."/>
            <person name="Di Gaspero G."/>
            <person name="Dumas V."/>
            <person name="Felice N."/>
            <person name="Paillard S."/>
            <person name="Juman I."/>
            <person name="Moroldo M."/>
            <person name="Scalabrin S."/>
            <person name="Canaguier A."/>
            <person name="Le Clainche I."/>
            <person name="Malacrida G."/>
            <person name="Durand E."/>
            <person name="Pesole G."/>
            <person name="Laucou V."/>
            <person name="Chatelet P."/>
            <person name="Merdinoglu D."/>
            <person name="Delledonne M."/>
            <person name="Pezzotti M."/>
            <person name="Lecharny A."/>
            <person name="Scarpelli C."/>
            <person name="Artiguenave F."/>
            <person name="Pe M.E."/>
            <person name="Valle G."/>
            <person name="Morgante M."/>
            <person name="Caboche M."/>
            <person name="Adam-Blondon A.-F."/>
            <person name="Weissenbach J."/>
            <person name="Quetier F."/>
            <person name="Wincker P."/>
        </authorList>
    </citation>
    <scope>NUCLEOTIDE SEQUENCE [LARGE SCALE GENOMIC DNA]</scope>
    <source>
        <strain evidence="10">cv. Pinot noir / PN40024</strain>
    </source>
</reference>
<organism evidence="9 10">
    <name type="scientific">Vitis vinifera</name>
    <name type="common">Grape</name>
    <dbReference type="NCBI Taxonomy" id="29760"/>
    <lineage>
        <taxon>Eukaryota</taxon>
        <taxon>Viridiplantae</taxon>
        <taxon>Streptophyta</taxon>
        <taxon>Embryophyta</taxon>
        <taxon>Tracheophyta</taxon>
        <taxon>Spermatophyta</taxon>
        <taxon>Magnoliopsida</taxon>
        <taxon>eudicotyledons</taxon>
        <taxon>Gunneridae</taxon>
        <taxon>Pentapetalae</taxon>
        <taxon>rosids</taxon>
        <taxon>Vitales</taxon>
        <taxon>Vitaceae</taxon>
        <taxon>Viteae</taxon>
        <taxon>Vitis</taxon>
    </lineage>
</organism>
<evidence type="ECO:0000256" key="1">
    <source>
        <dbReference type="ARBA" id="ARBA00004606"/>
    </source>
</evidence>
<dbReference type="HOGENOM" id="CLU_1621960_0_0_1"/>
<dbReference type="SUPFAM" id="SSF53335">
    <property type="entry name" value="S-adenosyl-L-methionine-dependent methyltransferases"/>
    <property type="match status" value="1"/>
</dbReference>
<dbReference type="EC" id="2.1.1.-" evidence="8"/>
<dbReference type="GO" id="GO:0016020">
    <property type="term" value="C:membrane"/>
    <property type="evidence" value="ECO:0007669"/>
    <property type="project" value="UniProtKB-SubCell"/>
</dbReference>
<evidence type="ECO:0000313" key="9">
    <source>
        <dbReference type="EMBL" id="CCB44988.1"/>
    </source>
</evidence>
<dbReference type="AlphaFoldDB" id="F6GYG7"/>
<keyword evidence="10" id="KW-1185">Reference proteome</keyword>
<protein>
    <recommendedName>
        <fullName evidence="8">Methyltransferase</fullName>
        <ecNumber evidence="8">2.1.1.-</ecNumber>
    </recommendedName>
</protein>
<name>F6GYG7_VITVI</name>
<keyword evidence="6 8" id="KW-0325">Glycoprotein</keyword>
<dbReference type="InterPro" id="IPR029063">
    <property type="entry name" value="SAM-dependent_MTases_sf"/>
</dbReference>
<evidence type="ECO:0000313" key="10">
    <source>
        <dbReference type="Proteomes" id="UP000009183"/>
    </source>
</evidence>
<keyword evidence="5 8" id="KW-0812">Transmembrane</keyword>
<dbReference type="PANTHER" id="PTHR10108:SF979">
    <property type="entry name" value="METHYLTRANSFERASE PMT11-RELATED"/>
    <property type="match status" value="1"/>
</dbReference>
<comment type="similarity">
    <text evidence="2 8">Belongs to the methyltransferase superfamily.</text>
</comment>
<dbReference type="STRING" id="29760.F6GYG7"/>
<keyword evidence="5 8" id="KW-0735">Signal-anchor</keyword>
<dbReference type="GO" id="GO:0008168">
    <property type="term" value="F:methyltransferase activity"/>
    <property type="evidence" value="ECO:0007669"/>
    <property type="project" value="UniProtKB-UniRule"/>
</dbReference>
<dbReference type="InterPro" id="IPR004159">
    <property type="entry name" value="Put_SAM_MeTrfase"/>
</dbReference>
<dbReference type="Pfam" id="PF03141">
    <property type="entry name" value="Methyltransf_29"/>
    <property type="match status" value="1"/>
</dbReference>
<dbReference type="GO" id="GO:0032259">
    <property type="term" value="P:methylation"/>
    <property type="evidence" value="ECO:0007669"/>
    <property type="project" value="UniProtKB-KW"/>
</dbReference>
<dbReference type="PANTHER" id="PTHR10108">
    <property type="entry name" value="SAM-DEPENDENT METHYLTRANSFERASE"/>
    <property type="match status" value="1"/>
</dbReference>
<dbReference type="PaxDb" id="29760-VIT_07s0095g00300.t01"/>
<evidence type="ECO:0000256" key="2">
    <source>
        <dbReference type="ARBA" id="ARBA00008361"/>
    </source>
</evidence>